<dbReference type="AlphaFoldDB" id="G7I9W7"/>
<dbReference type="Proteomes" id="UP000265566">
    <property type="component" value="Chromosome 1"/>
</dbReference>
<organism evidence="2 5">
    <name type="scientific">Medicago truncatula</name>
    <name type="common">Barrel medic</name>
    <name type="synonym">Medicago tribuloides</name>
    <dbReference type="NCBI Taxonomy" id="3880"/>
    <lineage>
        <taxon>Eukaryota</taxon>
        <taxon>Viridiplantae</taxon>
        <taxon>Streptophyta</taxon>
        <taxon>Embryophyta</taxon>
        <taxon>Tracheophyta</taxon>
        <taxon>Spermatophyta</taxon>
        <taxon>Magnoliopsida</taxon>
        <taxon>eudicotyledons</taxon>
        <taxon>Gunneridae</taxon>
        <taxon>Pentapetalae</taxon>
        <taxon>rosids</taxon>
        <taxon>fabids</taxon>
        <taxon>Fabales</taxon>
        <taxon>Fabaceae</taxon>
        <taxon>Papilionoideae</taxon>
        <taxon>50 kb inversion clade</taxon>
        <taxon>NPAAA clade</taxon>
        <taxon>Hologalegina</taxon>
        <taxon>IRL clade</taxon>
        <taxon>Trifolieae</taxon>
        <taxon>Medicago</taxon>
    </lineage>
</organism>
<keyword evidence="1" id="KW-0472">Membrane</keyword>
<evidence type="ECO:0000313" key="3">
    <source>
        <dbReference type="EMBL" id="RHN77115.1"/>
    </source>
</evidence>
<dbReference type="EMBL" id="PSQE01000001">
    <property type="protein sequence ID" value="RHN77115.1"/>
    <property type="molecule type" value="Genomic_DNA"/>
</dbReference>
<keyword evidence="1" id="KW-1133">Transmembrane helix</keyword>
<reference evidence="2 5" key="2">
    <citation type="journal article" date="2014" name="BMC Genomics">
        <title>An improved genome release (version Mt4.0) for the model legume Medicago truncatula.</title>
        <authorList>
            <person name="Tang H."/>
            <person name="Krishnakumar V."/>
            <person name="Bidwell S."/>
            <person name="Rosen B."/>
            <person name="Chan A."/>
            <person name="Zhou S."/>
            <person name="Gentzbittel L."/>
            <person name="Childs K.L."/>
            <person name="Yandell M."/>
            <person name="Gundlach H."/>
            <person name="Mayer K.F."/>
            <person name="Schwartz D.C."/>
            <person name="Town C.D."/>
        </authorList>
    </citation>
    <scope>GENOME REANNOTATION</scope>
    <source>
        <strain evidence="4 5">cv. Jemalong A17</strain>
    </source>
</reference>
<protein>
    <submittedName>
        <fullName evidence="2">Transmembrane protein, putative</fullName>
    </submittedName>
</protein>
<dbReference type="EMBL" id="CM001217">
    <property type="protein sequence ID" value="AES59228.1"/>
    <property type="molecule type" value="Genomic_DNA"/>
</dbReference>
<keyword evidence="5" id="KW-1185">Reference proteome</keyword>
<evidence type="ECO:0000313" key="6">
    <source>
        <dbReference type="Proteomes" id="UP000265566"/>
    </source>
</evidence>
<dbReference type="Proteomes" id="UP000002051">
    <property type="component" value="Unassembled WGS sequence"/>
</dbReference>
<dbReference type="Gramene" id="rna537">
    <property type="protein sequence ID" value="RHN77115.1"/>
    <property type="gene ID" value="gene537"/>
</dbReference>
<feature type="transmembrane region" description="Helical" evidence="1">
    <location>
        <begin position="18"/>
        <end position="39"/>
    </location>
</feature>
<reference evidence="2 5" key="1">
    <citation type="journal article" date="2011" name="Nature">
        <title>The Medicago genome provides insight into the evolution of rhizobial symbioses.</title>
        <authorList>
            <person name="Young N.D."/>
            <person name="Debelle F."/>
            <person name="Oldroyd G.E."/>
            <person name="Geurts R."/>
            <person name="Cannon S.B."/>
            <person name="Udvardi M.K."/>
            <person name="Benedito V.A."/>
            <person name="Mayer K.F."/>
            <person name="Gouzy J."/>
            <person name="Schoof H."/>
            <person name="Van de Peer Y."/>
            <person name="Proost S."/>
            <person name="Cook D.R."/>
            <person name="Meyers B.C."/>
            <person name="Spannagl M."/>
            <person name="Cheung F."/>
            <person name="De Mita S."/>
            <person name="Krishnakumar V."/>
            <person name="Gundlach H."/>
            <person name="Zhou S."/>
            <person name="Mudge J."/>
            <person name="Bharti A.K."/>
            <person name="Murray J.D."/>
            <person name="Naoumkina M.A."/>
            <person name="Rosen B."/>
            <person name="Silverstein K.A."/>
            <person name="Tang H."/>
            <person name="Rombauts S."/>
            <person name="Zhao P.X."/>
            <person name="Zhou P."/>
            <person name="Barbe V."/>
            <person name="Bardou P."/>
            <person name="Bechner M."/>
            <person name="Bellec A."/>
            <person name="Berger A."/>
            <person name="Berges H."/>
            <person name="Bidwell S."/>
            <person name="Bisseling T."/>
            <person name="Choisne N."/>
            <person name="Couloux A."/>
            <person name="Denny R."/>
            <person name="Deshpande S."/>
            <person name="Dai X."/>
            <person name="Doyle J.J."/>
            <person name="Dudez A.M."/>
            <person name="Farmer A.D."/>
            <person name="Fouteau S."/>
            <person name="Franken C."/>
            <person name="Gibelin C."/>
            <person name="Gish J."/>
            <person name="Goldstein S."/>
            <person name="Gonzalez A.J."/>
            <person name="Green P.J."/>
            <person name="Hallab A."/>
            <person name="Hartog M."/>
            <person name="Hua A."/>
            <person name="Humphray S.J."/>
            <person name="Jeong D.H."/>
            <person name="Jing Y."/>
            <person name="Jocker A."/>
            <person name="Kenton S.M."/>
            <person name="Kim D.J."/>
            <person name="Klee K."/>
            <person name="Lai H."/>
            <person name="Lang C."/>
            <person name="Lin S."/>
            <person name="Macmil S.L."/>
            <person name="Magdelenat G."/>
            <person name="Matthews L."/>
            <person name="McCorrison J."/>
            <person name="Monaghan E.L."/>
            <person name="Mun J.H."/>
            <person name="Najar F.Z."/>
            <person name="Nicholson C."/>
            <person name="Noirot C."/>
            <person name="O'Bleness M."/>
            <person name="Paule C.R."/>
            <person name="Poulain J."/>
            <person name="Prion F."/>
            <person name="Qin B."/>
            <person name="Qu C."/>
            <person name="Retzel E.F."/>
            <person name="Riddle C."/>
            <person name="Sallet E."/>
            <person name="Samain S."/>
            <person name="Samson N."/>
            <person name="Sanders I."/>
            <person name="Saurat O."/>
            <person name="Scarpelli C."/>
            <person name="Schiex T."/>
            <person name="Segurens B."/>
            <person name="Severin A.J."/>
            <person name="Sherrier D.J."/>
            <person name="Shi R."/>
            <person name="Sims S."/>
            <person name="Singer S.R."/>
            <person name="Sinharoy S."/>
            <person name="Sterck L."/>
            <person name="Viollet A."/>
            <person name="Wang B.B."/>
            <person name="Wang K."/>
            <person name="Wang M."/>
            <person name="Wang X."/>
            <person name="Warfsmann J."/>
            <person name="Weissenbach J."/>
            <person name="White D.D."/>
            <person name="White J.D."/>
            <person name="Wiley G.B."/>
            <person name="Wincker P."/>
            <person name="Xing Y."/>
            <person name="Yang L."/>
            <person name="Yao Z."/>
            <person name="Ying F."/>
            <person name="Zhai J."/>
            <person name="Zhou L."/>
            <person name="Zuber A."/>
            <person name="Denarie J."/>
            <person name="Dixon R.A."/>
            <person name="May G.D."/>
            <person name="Schwartz D.C."/>
            <person name="Rogers J."/>
            <person name="Quetier F."/>
            <person name="Town C.D."/>
            <person name="Roe B.A."/>
        </authorList>
    </citation>
    <scope>NUCLEOTIDE SEQUENCE [LARGE SCALE GENOMIC DNA]</scope>
    <source>
        <strain evidence="2">A17</strain>
        <strain evidence="4 5">cv. Jemalong A17</strain>
    </source>
</reference>
<name>G7I9W7_MEDTR</name>
<dbReference type="PaxDb" id="3880-AES59228"/>
<dbReference type="HOGENOM" id="CLU_2834908_0_0_1"/>
<evidence type="ECO:0000313" key="4">
    <source>
        <dbReference type="EnsemblPlants" id="AES59228"/>
    </source>
</evidence>
<evidence type="ECO:0000256" key="1">
    <source>
        <dbReference type="SAM" id="Phobius"/>
    </source>
</evidence>
<proteinExistence type="predicted"/>
<reference evidence="6" key="4">
    <citation type="journal article" date="2018" name="Nat. Plants">
        <title>Whole-genome landscape of Medicago truncatula symbiotic genes.</title>
        <authorList>
            <person name="Pecrix Y."/>
            <person name="Staton S.E."/>
            <person name="Sallet E."/>
            <person name="Lelandais-Briere C."/>
            <person name="Moreau S."/>
            <person name="Carrere S."/>
            <person name="Blein T."/>
            <person name="Jardinaud M.F."/>
            <person name="Latrasse D."/>
            <person name="Zouine M."/>
            <person name="Zahm M."/>
            <person name="Kreplak J."/>
            <person name="Mayjonade B."/>
            <person name="Satge C."/>
            <person name="Perez M."/>
            <person name="Cauet S."/>
            <person name="Marande W."/>
            <person name="Chantry-Darmon C."/>
            <person name="Lopez-Roques C."/>
            <person name="Bouchez O."/>
            <person name="Berard A."/>
            <person name="Debelle F."/>
            <person name="Munos S."/>
            <person name="Bendahmane A."/>
            <person name="Berges H."/>
            <person name="Niebel A."/>
            <person name="Buitink J."/>
            <person name="Frugier F."/>
            <person name="Benhamed M."/>
            <person name="Crespi M."/>
            <person name="Gouzy J."/>
            <person name="Gamas P."/>
        </authorList>
    </citation>
    <scope>NUCLEOTIDE SEQUENCE [LARGE SCALE GENOMIC DNA]</scope>
    <source>
        <strain evidence="6">cv. Jemalong A17</strain>
    </source>
</reference>
<reference evidence="3" key="5">
    <citation type="journal article" date="2018" name="Nat. Plants">
        <title>Whole-genome landscape of Medicago truncatula symbiotic genes.</title>
        <authorList>
            <person name="Pecrix Y."/>
            <person name="Gamas P."/>
            <person name="Carrere S."/>
        </authorList>
    </citation>
    <scope>NUCLEOTIDE SEQUENCE</scope>
    <source>
        <tissue evidence="3">Leaves</tissue>
    </source>
</reference>
<keyword evidence="1 2" id="KW-0812">Transmembrane</keyword>
<evidence type="ECO:0000313" key="2">
    <source>
        <dbReference type="EMBL" id="AES59228.1"/>
    </source>
</evidence>
<gene>
    <name evidence="2" type="ordered locus">MTR_1g015960</name>
    <name evidence="3" type="ORF">MtrunA17_Chr1g0151291</name>
</gene>
<sequence>MDEYGIHDTYSTTPTPRFLHFFLAGVVAVIIVLCFWLFYEIFIGCCRESSQPVAPQPVNEVEMLPV</sequence>
<accession>G7I9W7</accession>
<evidence type="ECO:0000313" key="5">
    <source>
        <dbReference type="Proteomes" id="UP000002051"/>
    </source>
</evidence>
<dbReference type="EnsemblPlants" id="AES59228">
    <property type="protein sequence ID" value="AES59228"/>
    <property type="gene ID" value="MTR_1g015960"/>
</dbReference>
<reference evidence="4" key="3">
    <citation type="submission" date="2015-04" db="UniProtKB">
        <authorList>
            <consortium name="EnsemblPlants"/>
        </authorList>
    </citation>
    <scope>IDENTIFICATION</scope>
    <source>
        <strain evidence="4">cv. Jemalong A17</strain>
    </source>
</reference>